<dbReference type="AlphaFoldDB" id="A0AAE1YGX8"/>
<dbReference type="GO" id="GO:0005524">
    <property type="term" value="F:ATP binding"/>
    <property type="evidence" value="ECO:0007669"/>
    <property type="project" value="UniProtKB-UniRule"/>
</dbReference>
<comment type="caution">
    <text evidence="9">The sequence shown here is derived from an EMBL/GenBank/DDBJ whole genome shotgun (WGS) entry which is preliminary data.</text>
</comment>
<dbReference type="GO" id="GO:0000776">
    <property type="term" value="C:kinetochore"/>
    <property type="evidence" value="ECO:0007669"/>
    <property type="project" value="TreeGrafter"/>
</dbReference>
<dbReference type="GO" id="GO:0007094">
    <property type="term" value="P:mitotic spindle assembly checkpoint signaling"/>
    <property type="evidence" value="ECO:0007669"/>
    <property type="project" value="TreeGrafter"/>
</dbReference>
<feature type="region of interest" description="Disordered" evidence="7">
    <location>
        <begin position="1"/>
        <end position="24"/>
    </location>
</feature>
<dbReference type="Gene3D" id="3.30.200.20">
    <property type="entry name" value="Phosphorylase Kinase, domain 1"/>
    <property type="match status" value="1"/>
</dbReference>
<dbReference type="InterPro" id="IPR011009">
    <property type="entry name" value="Kinase-like_dom_sf"/>
</dbReference>
<dbReference type="CDD" id="cd14131">
    <property type="entry name" value="PKc_Mps1"/>
    <property type="match status" value="1"/>
</dbReference>
<dbReference type="InterPro" id="IPR017441">
    <property type="entry name" value="Protein_kinase_ATP_BS"/>
</dbReference>
<dbReference type="Proteomes" id="UP001293254">
    <property type="component" value="Unassembled WGS sequence"/>
</dbReference>
<dbReference type="GO" id="GO:0098813">
    <property type="term" value="P:nuclear chromosome segregation"/>
    <property type="evidence" value="ECO:0007669"/>
    <property type="project" value="UniProtKB-ARBA"/>
</dbReference>
<dbReference type="FunFam" id="3.30.200.20:FF:000269">
    <property type="entry name" value="serine/threonine-protein kinase mph1 isoform X2"/>
    <property type="match status" value="1"/>
</dbReference>
<evidence type="ECO:0000256" key="1">
    <source>
        <dbReference type="ARBA" id="ARBA00022527"/>
    </source>
</evidence>
<evidence type="ECO:0000256" key="3">
    <source>
        <dbReference type="ARBA" id="ARBA00022741"/>
    </source>
</evidence>
<feature type="region of interest" description="Disordered" evidence="7">
    <location>
        <begin position="126"/>
        <end position="152"/>
    </location>
</feature>
<organism evidence="9 10">
    <name type="scientific">Sesamum alatum</name>
    <dbReference type="NCBI Taxonomy" id="300844"/>
    <lineage>
        <taxon>Eukaryota</taxon>
        <taxon>Viridiplantae</taxon>
        <taxon>Streptophyta</taxon>
        <taxon>Embryophyta</taxon>
        <taxon>Tracheophyta</taxon>
        <taxon>Spermatophyta</taxon>
        <taxon>Magnoliopsida</taxon>
        <taxon>eudicotyledons</taxon>
        <taxon>Gunneridae</taxon>
        <taxon>Pentapetalae</taxon>
        <taxon>asterids</taxon>
        <taxon>lamiids</taxon>
        <taxon>Lamiales</taxon>
        <taxon>Pedaliaceae</taxon>
        <taxon>Sesamum</taxon>
    </lineage>
</organism>
<evidence type="ECO:0000256" key="6">
    <source>
        <dbReference type="PROSITE-ProRule" id="PRU10141"/>
    </source>
</evidence>
<dbReference type="PANTHER" id="PTHR22974">
    <property type="entry name" value="MIXED LINEAGE PROTEIN KINASE"/>
    <property type="match status" value="1"/>
</dbReference>
<reference evidence="9" key="1">
    <citation type="submission" date="2020-06" db="EMBL/GenBank/DDBJ databases">
        <authorList>
            <person name="Li T."/>
            <person name="Hu X."/>
            <person name="Zhang T."/>
            <person name="Song X."/>
            <person name="Zhang H."/>
            <person name="Dai N."/>
            <person name="Sheng W."/>
            <person name="Hou X."/>
            <person name="Wei L."/>
        </authorList>
    </citation>
    <scope>NUCLEOTIDE SEQUENCE</scope>
    <source>
        <strain evidence="9">3651</strain>
        <tissue evidence="9">Leaf</tissue>
    </source>
</reference>
<evidence type="ECO:0000256" key="7">
    <source>
        <dbReference type="SAM" id="MobiDB-lite"/>
    </source>
</evidence>
<dbReference type="PROSITE" id="PS00107">
    <property type="entry name" value="PROTEIN_KINASE_ATP"/>
    <property type="match status" value="1"/>
</dbReference>
<feature type="region of interest" description="Disordered" evidence="7">
    <location>
        <begin position="366"/>
        <end position="444"/>
    </location>
</feature>
<dbReference type="GO" id="GO:0004712">
    <property type="term" value="F:protein serine/threonine/tyrosine kinase activity"/>
    <property type="evidence" value="ECO:0007669"/>
    <property type="project" value="TreeGrafter"/>
</dbReference>
<dbReference type="PROSITE" id="PS00108">
    <property type="entry name" value="PROTEIN_KINASE_ST"/>
    <property type="match status" value="1"/>
</dbReference>
<keyword evidence="2" id="KW-0808">Transferase</keyword>
<protein>
    <submittedName>
        <fullName evidence="9">Serine/threonine-protein kinase MPS1</fullName>
    </submittedName>
</protein>
<accession>A0AAE1YGX8</accession>
<dbReference type="GO" id="GO:0004674">
    <property type="term" value="F:protein serine/threonine kinase activity"/>
    <property type="evidence" value="ECO:0007669"/>
    <property type="project" value="UniProtKB-KW"/>
</dbReference>
<dbReference type="FunFam" id="1.10.510.10:FF:000224">
    <property type="entry name" value="serine/threonine-protein kinase mph1 isoform X1"/>
    <property type="match status" value="1"/>
</dbReference>
<dbReference type="PROSITE" id="PS50011">
    <property type="entry name" value="PROTEIN_KINASE_DOM"/>
    <property type="match status" value="1"/>
</dbReference>
<evidence type="ECO:0000313" key="10">
    <source>
        <dbReference type="Proteomes" id="UP001293254"/>
    </source>
</evidence>
<feature type="binding site" evidence="6">
    <location>
        <position position="489"/>
    </location>
    <ligand>
        <name>ATP</name>
        <dbReference type="ChEBI" id="CHEBI:30616"/>
    </ligand>
</feature>
<sequence length="830" mass="92359">MEGEPDLPAPAAEANFFKPNPSHPINIKPDSINLSRTFNTTSTCTSTTSSSSSSPPDLVRQFQAAFKRHRPIGMMQSNGIRPRRMLVPQQETSKESNMKPHSAIDAKKGKEDILQGHRLMGSIRESKTTVSVSGDNQEDASITPPSEWGTTVNAHEENFKPCNNQRDQRGLSIRSGINDAVASSGVKPEKVLAEVQRKVHFSTEKIASSHEMEWDVGNQVDTSAVANRDWQHHNFQRMEIDNKSEGGISSVLTRRTMGFQDQLHQFGNFLQNDLSNAMSQSSVIGSSCVTSTLINSSAAPMISSTTYCSQPPTDVAHLGTEPAGEAEVQLDVVQPSDTLSKHAGGVSSHQLAATSQAISSIAAMPMEANRSSGPSKELQSSLPQDYNTTKDSSHEGINLVKGNVTDIKSQPLSSKVPQSDVKLENSKSEKQERGASGKATSTSRKKGYDPDLFFKVNGKLYQRLGKIGSGGSSEVHKVISSDCTIYALKKIKLRGRDYSTAYGFCQEIEYLNRLRGKNNIIQLVDYEVTDKTLLQEVMNGTMSIKDGRVKDDACIYMVLEYGEIDLAHMLAQKWKELDGSNATIDENWLRFYWQQILLAVNTIHEERIVHSDLKPANFLLVRGSLKLIDFGIAKAIMSDTTNIQRDSQVGTLSYMSPEAFMCNETDANGNTIKCGRPSDIWSLGCILYQMVYGRTPFSEYKTFWAKFKVITDPNHEIVYEPVSNPWLLDLMKKCLAWDRNERWRIPQLLQHPFLVPPVPPELPTPTHQVCTLFQPIAESSAEDQVLMLCPQLQNMLMDPRSVVQSRDQLRKLLCKMSTVCFQLQEKLESL</sequence>
<dbReference type="InterPro" id="IPR008271">
    <property type="entry name" value="Ser/Thr_kinase_AS"/>
</dbReference>
<name>A0AAE1YGX8_9LAMI</name>
<dbReference type="Gene3D" id="1.10.510.10">
    <property type="entry name" value="Transferase(Phosphotransferase) domain 1"/>
    <property type="match status" value="1"/>
</dbReference>
<feature type="compositionally biased region" description="Polar residues" evidence="7">
    <location>
        <begin position="369"/>
        <end position="390"/>
    </location>
</feature>
<dbReference type="EMBL" id="JACGWO010000004">
    <property type="protein sequence ID" value="KAK4429691.1"/>
    <property type="molecule type" value="Genomic_DNA"/>
</dbReference>
<evidence type="ECO:0000313" key="9">
    <source>
        <dbReference type="EMBL" id="KAK4429691.1"/>
    </source>
</evidence>
<dbReference type="InterPro" id="IPR000719">
    <property type="entry name" value="Prot_kinase_dom"/>
</dbReference>
<keyword evidence="3 6" id="KW-0547">Nucleotide-binding</keyword>
<gene>
    <name evidence="9" type="ORF">Salat_1269700</name>
</gene>
<dbReference type="InterPro" id="IPR027084">
    <property type="entry name" value="Mps1_cat"/>
</dbReference>
<keyword evidence="10" id="KW-1185">Reference proteome</keyword>
<keyword evidence="4 9" id="KW-0418">Kinase</keyword>
<keyword evidence="5 6" id="KW-0067">ATP-binding</keyword>
<feature type="domain" description="Protein kinase" evidence="8">
    <location>
        <begin position="461"/>
        <end position="754"/>
    </location>
</feature>
<evidence type="ECO:0000256" key="2">
    <source>
        <dbReference type="ARBA" id="ARBA00022679"/>
    </source>
</evidence>
<dbReference type="GO" id="GO:0005634">
    <property type="term" value="C:nucleus"/>
    <property type="evidence" value="ECO:0007669"/>
    <property type="project" value="TreeGrafter"/>
</dbReference>
<dbReference type="SMART" id="SM00220">
    <property type="entry name" value="S_TKc"/>
    <property type="match status" value="1"/>
</dbReference>
<proteinExistence type="predicted"/>
<dbReference type="Pfam" id="PF00069">
    <property type="entry name" value="Pkinase"/>
    <property type="match status" value="1"/>
</dbReference>
<dbReference type="GO" id="GO:0033316">
    <property type="term" value="P:meiotic spindle assembly checkpoint signaling"/>
    <property type="evidence" value="ECO:0007669"/>
    <property type="project" value="TreeGrafter"/>
</dbReference>
<keyword evidence="1" id="KW-0723">Serine/threonine-protein kinase</keyword>
<feature type="compositionally biased region" description="Basic and acidic residues" evidence="7">
    <location>
        <begin position="421"/>
        <end position="435"/>
    </location>
</feature>
<evidence type="ECO:0000256" key="5">
    <source>
        <dbReference type="ARBA" id="ARBA00022840"/>
    </source>
</evidence>
<dbReference type="PANTHER" id="PTHR22974:SF21">
    <property type="entry name" value="DUAL SPECIFICITY PROTEIN KINASE TTK"/>
    <property type="match status" value="1"/>
</dbReference>
<reference evidence="9" key="2">
    <citation type="journal article" date="2024" name="Plant">
        <title>Genomic evolution and insights into agronomic trait innovations of Sesamum species.</title>
        <authorList>
            <person name="Miao H."/>
            <person name="Wang L."/>
            <person name="Qu L."/>
            <person name="Liu H."/>
            <person name="Sun Y."/>
            <person name="Le M."/>
            <person name="Wang Q."/>
            <person name="Wei S."/>
            <person name="Zheng Y."/>
            <person name="Lin W."/>
            <person name="Duan Y."/>
            <person name="Cao H."/>
            <person name="Xiong S."/>
            <person name="Wang X."/>
            <person name="Wei L."/>
            <person name="Li C."/>
            <person name="Ma Q."/>
            <person name="Ju M."/>
            <person name="Zhao R."/>
            <person name="Li G."/>
            <person name="Mu C."/>
            <person name="Tian Q."/>
            <person name="Mei H."/>
            <person name="Zhang T."/>
            <person name="Gao T."/>
            <person name="Zhang H."/>
        </authorList>
    </citation>
    <scope>NUCLEOTIDE SEQUENCE</scope>
    <source>
        <strain evidence="9">3651</strain>
    </source>
</reference>
<evidence type="ECO:0000259" key="8">
    <source>
        <dbReference type="PROSITE" id="PS50011"/>
    </source>
</evidence>
<dbReference type="SUPFAM" id="SSF56112">
    <property type="entry name" value="Protein kinase-like (PK-like)"/>
    <property type="match status" value="1"/>
</dbReference>
<evidence type="ECO:0000256" key="4">
    <source>
        <dbReference type="ARBA" id="ARBA00022777"/>
    </source>
</evidence>
<dbReference type="GO" id="GO:0034501">
    <property type="term" value="P:protein localization to kinetochore"/>
    <property type="evidence" value="ECO:0007669"/>
    <property type="project" value="TreeGrafter"/>
</dbReference>
<feature type="compositionally biased region" description="Polar residues" evidence="7">
    <location>
        <begin position="406"/>
        <end position="417"/>
    </location>
</feature>
<feature type="compositionally biased region" description="Polar residues" evidence="7">
    <location>
        <begin position="128"/>
        <end position="152"/>
    </location>
</feature>